<evidence type="ECO:0000313" key="9">
    <source>
        <dbReference type="Proteomes" id="UP000498740"/>
    </source>
</evidence>
<dbReference type="SMART" id="SM00014">
    <property type="entry name" value="acidPPc"/>
    <property type="match status" value="1"/>
</dbReference>
<reference evidence="8 9" key="1">
    <citation type="submission" date="2020-05" db="EMBL/GenBank/DDBJ databases">
        <title>Whole genome shotgun sequence of Streptomyces microflavus NBRC 13062.</title>
        <authorList>
            <person name="Komaki H."/>
            <person name="Tamura T."/>
        </authorList>
    </citation>
    <scope>NUCLEOTIDE SEQUENCE [LARGE SCALE GENOMIC DNA]</scope>
    <source>
        <strain evidence="8 9">NBRC 13062</strain>
    </source>
</reference>
<dbReference type="PANTHER" id="PTHR14969:SF62">
    <property type="entry name" value="DECAPRENYLPHOSPHORYL-5-PHOSPHORIBOSE PHOSPHATASE RV3807C-RELATED"/>
    <property type="match status" value="1"/>
</dbReference>
<gene>
    <name evidence="8" type="ORF">Smic_70190</name>
</gene>
<keyword evidence="5" id="KW-1133">Transmembrane helix</keyword>
<dbReference type="InterPro" id="IPR000326">
    <property type="entry name" value="PAP2/HPO"/>
</dbReference>
<evidence type="ECO:0000313" key="8">
    <source>
        <dbReference type="EMBL" id="GFN08463.1"/>
    </source>
</evidence>
<evidence type="ECO:0000256" key="5">
    <source>
        <dbReference type="ARBA" id="ARBA00022989"/>
    </source>
</evidence>
<dbReference type="Gene3D" id="1.20.144.10">
    <property type="entry name" value="Phosphatidic acid phosphatase type 2/haloperoxidase"/>
    <property type="match status" value="1"/>
</dbReference>
<evidence type="ECO:0000256" key="2">
    <source>
        <dbReference type="ARBA" id="ARBA00022475"/>
    </source>
</evidence>
<dbReference type="AlphaFoldDB" id="A0A7J0D145"/>
<comment type="subcellular location">
    <subcellularLocation>
        <location evidence="1">Cell membrane</location>
        <topology evidence="1">Multi-pass membrane protein</topology>
    </subcellularLocation>
</comment>
<keyword evidence="4" id="KW-0378">Hydrolase</keyword>
<keyword evidence="2" id="KW-1003">Cell membrane</keyword>
<keyword evidence="3" id="KW-0812">Transmembrane</keyword>
<evidence type="ECO:0000256" key="4">
    <source>
        <dbReference type="ARBA" id="ARBA00022801"/>
    </source>
</evidence>
<dbReference type="InterPro" id="IPR036938">
    <property type="entry name" value="PAP2/HPO_sf"/>
</dbReference>
<organism evidence="8 9">
    <name type="scientific">Streptomyces microflavus</name>
    <name type="common">Streptomyces lipmanii</name>
    <dbReference type="NCBI Taxonomy" id="1919"/>
    <lineage>
        <taxon>Bacteria</taxon>
        <taxon>Bacillati</taxon>
        <taxon>Actinomycetota</taxon>
        <taxon>Actinomycetes</taxon>
        <taxon>Kitasatosporales</taxon>
        <taxon>Streptomycetaceae</taxon>
        <taxon>Streptomyces</taxon>
    </lineage>
</organism>
<name>A0A7J0D145_STRMI</name>
<evidence type="ECO:0000256" key="3">
    <source>
        <dbReference type="ARBA" id="ARBA00022692"/>
    </source>
</evidence>
<evidence type="ECO:0000256" key="1">
    <source>
        <dbReference type="ARBA" id="ARBA00004651"/>
    </source>
</evidence>
<dbReference type="GO" id="GO:0005886">
    <property type="term" value="C:plasma membrane"/>
    <property type="evidence" value="ECO:0007669"/>
    <property type="project" value="UniProtKB-SubCell"/>
</dbReference>
<keyword evidence="6" id="KW-0472">Membrane</keyword>
<accession>A0A7J0D145</accession>
<evidence type="ECO:0000256" key="6">
    <source>
        <dbReference type="ARBA" id="ARBA00023136"/>
    </source>
</evidence>
<dbReference type="Pfam" id="PF01569">
    <property type="entry name" value="PAP2"/>
    <property type="match status" value="1"/>
</dbReference>
<feature type="domain" description="Phosphatidic acid phosphatase type 2/haloperoxidase" evidence="7">
    <location>
        <begin position="1"/>
        <end position="79"/>
    </location>
</feature>
<evidence type="ECO:0000259" key="7">
    <source>
        <dbReference type="SMART" id="SM00014"/>
    </source>
</evidence>
<proteinExistence type="predicted"/>
<sequence>MPVVRQLKRQPVTTSFPSGHAASAAAFATGVALESKGWGAVVAPVAAAVAASRVYTGVHYPSDVLAGAALGIGAAFALRGVVPTRGQLPRPAARPVRLPRCPAGRASWWW</sequence>
<protein>
    <recommendedName>
        <fullName evidence="7">Phosphatidic acid phosphatase type 2/haloperoxidase domain-containing protein</fullName>
    </recommendedName>
</protein>
<dbReference type="Proteomes" id="UP000498740">
    <property type="component" value="Unassembled WGS sequence"/>
</dbReference>
<comment type="caution">
    <text evidence="8">The sequence shown here is derived from an EMBL/GenBank/DDBJ whole genome shotgun (WGS) entry which is preliminary data.</text>
</comment>
<dbReference type="SUPFAM" id="SSF48317">
    <property type="entry name" value="Acid phosphatase/Vanadium-dependent haloperoxidase"/>
    <property type="match status" value="1"/>
</dbReference>
<dbReference type="GO" id="GO:0016787">
    <property type="term" value="F:hydrolase activity"/>
    <property type="evidence" value="ECO:0007669"/>
    <property type="project" value="UniProtKB-KW"/>
</dbReference>
<dbReference type="EMBL" id="BLWD01000001">
    <property type="protein sequence ID" value="GFN08463.1"/>
    <property type="molecule type" value="Genomic_DNA"/>
</dbReference>
<dbReference type="PANTHER" id="PTHR14969">
    <property type="entry name" value="SPHINGOSINE-1-PHOSPHATE PHOSPHOHYDROLASE"/>
    <property type="match status" value="1"/>
</dbReference>